<dbReference type="AlphaFoldDB" id="K0S9E1"/>
<protein>
    <submittedName>
        <fullName evidence="1">Uncharacterized protein</fullName>
    </submittedName>
</protein>
<evidence type="ECO:0000313" key="2">
    <source>
        <dbReference type="Proteomes" id="UP000266841"/>
    </source>
</evidence>
<accession>K0S9E1</accession>
<name>K0S9E1_THAOC</name>
<comment type="caution">
    <text evidence="1">The sequence shown here is derived from an EMBL/GenBank/DDBJ whole genome shotgun (WGS) entry which is preliminary data.</text>
</comment>
<gene>
    <name evidence="1" type="ORF">THAOC_16652</name>
</gene>
<organism evidence="1 2">
    <name type="scientific">Thalassiosira oceanica</name>
    <name type="common">Marine diatom</name>
    <dbReference type="NCBI Taxonomy" id="159749"/>
    <lineage>
        <taxon>Eukaryota</taxon>
        <taxon>Sar</taxon>
        <taxon>Stramenopiles</taxon>
        <taxon>Ochrophyta</taxon>
        <taxon>Bacillariophyta</taxon>
        <taxon>Coscinodiscophyceae</taxon>
        <taxon>Thalassiosirophycidae</taxon>
        <taxon>Thalassiosirales</taxon>
        <taxon>Thalassiosiraceae</taxon>
        <taxon>Thalassiosira</taxon>
    </lineage>
</organism>
<dbReference type="Proteomes" id="UP000266841">
    <property type="component" value="Unassembled WGS sequence"/>
</dbReference>
<reference evidence="1 2" key="1">
    <citation type="journal article" date="2012" name="Genome Biol.">
        <title>Genome and low-iron response of an oceanic diatom adapted to chronic iron limitation.</title>
        <authorList>
            <person name="Lommer M."/>
            <person name="Specht M."/>
            <person name="Roy A.S."/>
            <person name="Kraemer L."/>
            <person name="Andreson R."/>
            <person name="Gutowska M.A."/>
            <person name="Wolf J."/>
            <person name="Bergner S.V."/>
            <person name="Schilhabel M.B."/>
            <person name="Klostermeier U.C."/>
            <person name="Beiko R.G."/>
            <person name="Rosenstiel P."/>
            <person name="Hippler M."/>
            <person name="Laroche J."/>
        </authorList>
    </citation>
    <scope>NUCLEOTIDE SEQUENCE [LARGE SCALE GENOMIC DNA]</scope>
    <source>
        <strain evidence="1 2">CCMP1005</strain>
    </source>
</reference>
<keyword evidence="2" id="KW-1185">Reference proteome</keyword>
<sequence length="197" mass="22183">LNSRGRGAWRFSDPRLRSEAEDHYLGLFVITDTDAPSYGHQPSKKVPEKASKRKKDKYLEACTKSVGGGFHPHGLFCVDGLAGKEARAAEMRLSRVPPRKQQVGLSLQRDGVLRQDSDVPIHRVIDLHPSACSRSSSQHGWKRNQGPRRRCRSPCLCQSPLKVRHASRSRSYCLTLEPKLAQCLVPRERVVEPLAVW</sequence>
<dbReference type="EMBL" id="AGNL01018665">
    <property type="protein sequence ID" value="EJK62723.1"/>
    <property type="molecule type" value="Genomic_DNA"/>
</dbReference>
<proteinExistence type="predicted"/>
<evidence type="ECO:0000313" key="1">
    <source>
        <dbReference type="EMBL" id="EJK62723.1"/>
    </source>
</evidence>
<feature type="non-terminal residue" evidence="1">
    <location>
        <position position="1"/>
    </location>
</feature>